<dbReference type="PANTHER" id="PTHR36737">
    <property type="entry name" value="EXPRESSED PROTEIN"/>
    <property type="match status" value="1"/>
</dbReference>
<evidence type="ECO:0000256" key="1">
    <source>
        <dbReference type="SAM" id="MobiDB-lite"/>
    </source>
</evidence>
<gene>
    <name evidence="2" type="ORF">SELMODRAFT_412856</name>
</gene>
<proteinExistence type="predicted"/>
<protein>
    <submittedName>
        <fullName evidence="2">Uncharacterized protein</fullName>
    </submittedName>
</protein>
<dbReference type="OMA" id="HPDPIGM"/>
<dbReference type="STRING" id="88036.D8RMJ5"/>
<dbReference type="KEGG" id="smo:SELMODRAFT_412856"/>
<dbReference type="AlphaFoldDB" id="D8RMJ5"/>
<feature type="region of interest" description="Disordered" evidence="1">
    <location>
        <begin position="1"/>
        <end position="37"/>
    </location>
</feature>
<accession>D8RMJ5</accession>
<evidence type="ECO:0000313" key="3">
    <source>
        <dbReference type="Proteomes" id="UP000001514"/>
    </source>
</evidence>
<sequence length="159" mass="17101">MAMTSSSSKKTTKKQLVGDAPWRSRPGEPPLPRISPPSAIIVSKSRNFDYALSIMKHPDPIGMGLAEEAMVEAAGPDCIIPGLVKPVKVLGIQVWPIDVKPPTVNTKALQPVFRELKSLSKLLEKAVDLSQAPFQARSSFFLNGKRGLSVCGTLPVGDK</sequence>
<dbReference type="HOGENOM" id="CLU_120216_1_0_1"/>
<dbReference type="PANTHER" id="PTHR36737:SF1">
    <property type="entry name" value="EXPRESSED PROTEIN"/>
    <property type="match status" value="1"/>
</dbReference>
<evidence type="ECO:0000313" key="2">
    <source>
        <dbReference type="EMBL" id="EFJ26545.1"/>
    </source>
</evidence>
<name>D8RMJ5_SELML</name>
<keyword evidence="3" id="KW-1185">Reference proteome</keyword>
<dbReference type="InParanoid" id="D8RMJ5"/>
<organism evidence="3">
    <name type="scientific">Selaginella moellendorffii</name>
    <name type="common">Spikemoss</name>
    <dbReference type="NCBI Taxonomy" id="88036"/>
    <lineage>
        <taxon>Eukaryota</taxon>
        <taxon>Viridiplantae</taxon>
        <taxon>Streptophyta</taxon>
        <taxon>Embryophyta</taxon>
        <taxon>Tracheophyta</taxon>
        <taxon>Lycopodiopsida</taxon>
        <taxon>Selaginellales</taxon>
        <taxon>Selaginellaceae</taxon>
        <taxon>Selaginella</taxon>
    </lineage>
</organism>
<dbReference type="Proteomes" id="UP000001514">
    <property type="component" value="Unassembled WGS sequence"/>
</dbReference>
<reference evidence="2 3" key="1">
    <citation type="journal article" date="2011" name="Science">
        <title>The Selaginella genome identifies genetic changes associated with the evolution of vascular plants.</title>
        <authorList>
            <person name="Banks J.A."/>
            <person name="Nishiyama T."/>
            <person name="Hasebe M."/>
            <person name="Bowman J.L."/>
            <person name="Gribskov M."/>
            <person name="dePamphilis C."/>
            <person name="Albert V.A."/>
            <person name="Aono N."/>
            <person name="Aoyama T."/>
            <person name="Ambrose B.A."/>
            <person name="Ashton N.W."/>
            <person name="Axtell M.J."/>
            <person name="Barker E."/>
            <person name="Barker M.S."/>
            <person name="Bennetzen J.L."/>
            <person name="Bonawitz N.D."/>
            <person name="Chapple C."/>
            <person name="Cheng C."/>
            <person name="Correa L.G."/>
            <person name="Dacre M."/>
            <person name="DeBarry J."/>
            <person name="Dreyer I."/>
            <person name="Elias M."/>
            <person name="Engstrom E.M."/>
            <person name="Estelle M."/>
            <person name="Feng L."/>
            <person name="Finet C."/>
            <person name="Floyd S.K."/>
            <person name="Frommer W.B."/>
            <person name="Fujita T."/>
            <person name="Gramzow L."/>
            <person name="Gutensohn M."/>
            <person name="Harholt J."/>
            <person name="Hattori M."/>
            <person name="Heyl A."/>
            <person name="Hirai T."/>
            <person name="Hiwatashi Y."/>
            <person name="Ishikawa M."/>
            <person name="Iwata M."/>
            <person name="Karol K.G."/>
            <person name="Koehler B."/>
            <person name="Kolukisaoglu U."/>
            <person name="Kubo M."/>
            <person name="Kurata T."/>
            <person name="Lalonde S."/>
            <person name="Li K."/>
            <person name="Li Y."/>
            <person name="Litt A."/>
            <person name="Lyons E."/>
            <person name="Manning G."/>
            <person name="Maruyama T."/>
            <person name="Michael T.P."/>
            <person name="Mikami K."/>
            <person name="Miyazaki S."/>
            <person name="Morinaga S."/>
            <person name="Murata T."/>
            <person name="Mueller-Roeber B."/>
            <person name="Nelson D.R."/>
            <person name="Obara M."/>
            <person name="Oguri Y."/>
            <person name="Olmstead R.G."/>
            <person name="Onodera N."/>
            <person name="Petersen B.L."/>
            <person name="Pils B."/>
            <person name="Prigge M."/>
            <person name="Rensing S.A."/>
            <person name="Riano-Pachon D.M."/>
            <person name="Roberts A.W."/>
            <person name="Sato Y."/>
            <person name="Scheller H.V."/>
            <person name="Schulz B."/>
            <person name="Schulz C."/>
            <person name="Shakirov E.V."/>
            <person name="Shibagaki N."/>
            <person name="Shinohara N."/>
            <person name="Shippen D.E."/>
            <person name="Soerensen I."/>
            <person name="Sotooka R."/>
            <person name="Sugimoto N."/>
            <person name="Sugita M."/>
            <person name="Sumikawa N."/>
            <person name="Tanurdzic M."/>
            <person name="Theissen G."/>
            <person name="Ulvskov P."/>
            <person name="Wakazuki S."/>
            <person name="Weng J.K."/>
            <person name="Willats W.W."/>
            <person name="Wipf D."/>
            <person name="Wolf P.G."/>
            <person name="Yang L."/>
            <person name="Zimmer A.D."/>
            <person name="Zhu Q."/>
            <person name="Mitros T."/>
            <person name="Hellsten U."/>
            <person name="Loque D."/>
            <person name="Otillar R."/>
            <person name="Salamov A."/>
            <person name="Schmutz J."/>
            <person name="Shapiro H."/>
            <person name="Lindquist E."/>
            <person name="Lucas S."/>
            <person name="Rokhsar D."/>
            <person name="Grigoriev I.V."/>
        </authorList>
    </citation>
    <scope>NUCLEOTIDE SEQUENCE [LARGE SCALE GENOMIC DNA]</scope>
</reference>
<dbReference type="eggNOG" id="ENOG502RZG0">
    <property type="taxonomic scope" value="Eukaryota"/>
</dbReference>
<dbReference type="FunCoup" id="D8RMJ5">
    <property type="interactions" value="1112"/>
</dbReference>
<dbReference type="Gramene" id="EFJ26545">
    <property type="protein sequence ID" value="EFJ26545"/>
    <property type="gene ID" value="SELMODRAFT_412856"/>
</dbReference>
<dbReference type="EMBL" id="GL377584">
    <property type="protein sequence ID" value="EFJ26545.1"/>
    <property type="molecule type" value="Genomic_DNA"/>
</dbReference>